<comment type="caution">
    <text evidence="1">The sequence shown here is derived from an EMBL/GenBank/DDBJ whole genome shotgun (WGS) entry which is preliminary data.</text>
</comment>
<keyword evidence="2" id="KW-1185">Reference proteome</keyword>
<dbReference type="EMBL" id="BACD03000068">
    <property type="protein sequence ID" value="GAO52403.1"/>
    <property type="molecule type" value="Genomic_DNA"/>
</dbReference>
<dbReference type="Proteomes" id="UP000033140">
    <property type="component" value="Unassembled WGS sequence"/>
</dbReference>
<reference evidence="1 2" key="1">
    <citation type="journal article" date="2011" name="J. Gen. Appl. Microbiol.">
        <title>Draft genome sequencing of the enigmatic yeast Saitoella complicata.</title>
        <authorList>
            <person name="Nishida H."/>
            <person name="Hamamoto M."/>
            <person name="Sugiyama J."/>
        </authorList>
    </citation>
    <scope>NUCLEOTIDE SEQUENCE [LARGE SCALE GENOMIC DNA]</scope>
    <source>
        <strain evidence="1 2">NRRL Y-17804</strain>
    </source>
</reference>
<accession>A0A0E9NRJ7</accession>
<gene>
    <name evidence="1" type="ORF">G7K_6481-t1</name>
</gene>
<protein>
    <submittedName>
        <fullName evidence="1">Uncharacterized protein</fullName>
    </submittedName>
</protein>
<evidence type="ECO:0000313" key="1">
    <source>
        <dbReference type="EMBL" id="GAO52403.1"/>
    </source>
</evidence>
<evidence type="ECO:0000313" key="2">
    <source>
        <dbReference type="Proteomes" id="UP000033140"/>
    </source>
</evidence>
<proteinExistence type="predicted"/>
<name>A0A0E9NRJ7_SAICN</name>
<reference evidence="1 2" key="3">
    <citation type="journal article" date="2015" name="Genome Announc.">
        <title>Draft Genome Sequence of the Archiascomycetous Yeast Saitoella complicata.</title>
        <authorList>
            <person name="Yamauchi K."/>
            <person name="Kondo S."/>
            <person name="Hamamoto M."/>
            <person name="Takahashi Y."/>
            <person name="Ogura Y."/>
            <person name="Hayashi T."/>
            <person name="Nishida H."/>
        </authorList>
    </citation>
    <scope>NUCLEOTIDE SEQUENCE [LARGE SCALE GENOMIC DNA]</scope>
    <source>
        <strain evidence="1 2">NRRL Y-17804</strain>
    </source>
</reference>
<reference evidence="1 2" key="2">
    <citation type="journal article" date="2014" name="J. Gen. Appl. Microbiol.">
        <title>The early diverging ascomycetous budding yeast Saitoella complicata has three histone deacetylases belonging to the Clr6, Hos2, and Rpd3 lineages.</title>
        <authorList>
            <person name="Nishida H."/>
            <person name="Matsumoto T."/>
            <person name="Kondo S."/>
            <person name="Hamamoto M."/>
            <person name="Yoshikawa H."/>
        </authorList>
    </citation>
    <scope>NUCLEOTIDE SEQUENCE [LARGE SCALE GENOMIC DNA]</scope>
    <source>
        <strain evidence="1 2">NRRL Y-17804</strain>
    </source>
</reference>
<organism evidence="1 2">
    <name type="scientific">Saitoella complicata (strain BCRC 22490 / CBS 7301 / JCM 7358 / NBRC 10748 / NRRL Y-17804)</name>
    <dbReference type="NCBI Taxonomy" id="698492"/>
    <lineage>
        <taxon>Eukaryota</taxon>
        <taxon>Fungi</taxon>
        <taxon>Dikarya</taxon>
        <taxon>Ascomycota</taxon>
        <taxon>Taphrinomycotina</taxon>
        <taxon>Taphrinomycotina incertae sedis</taxon>
        <taxon>Saitoella</taxon>
    </lineage>
</organism>
<sequence>MNTPSLYHDEAADFVNETLCTDINPWDIQRYLKRIKWTRKKLKVRAAQRNATLRANHALQFANYSMDMLVFLDESSIDNRCTYRKFGYSPEGTPACEDRRLARGLRWSLLPAFSMNADDLLVHLGLGLASRTRSLGVWLSWITVLHIMIQGNHIFDAQGLDEAQP</sequence>
<dbReference type="AlphaFoldDB" id="A0A0E9NRJ7"/>